<evidence type="ECO:0000256" key="1">
    <source>
        <dbReference type="SAM" id="Phobius"/>
    </source>
</evidence>
<comment type="caution">
    <text evidence="2">The sequence shown here is derived from an EMBL/GenBank/DDBJ whole genome shotgun (WGS) entry which is preliminary data.</text>
</comment>
<gene>
    <name evidence="2" type="ORF">A2773_05655</name>
</gene>
<feature type="transmembrane region" description="Helical" evidence="1">
    <location>
        <begin position="6"/>
        <end position="25"/>
    </location>
</feature>
<protein>
    <recommendedName>
        <fullName evidence="4">Metallo-beta-lactamase domain-containing protein</fullName>
    </recommendedName>
</protein>
<dbReference type="EMBL" id="MFJE01000035">
    <property type="protein sequence ID" value="OGG13814.1"/>
    <property type="molecule type" value="Genomic_DNA"/>
</dbReference>
<evidence type="ECO:0000313" key="2">
    <source>
        <dbReference type="EMBL" id="OGG13814.1"/>
    </source>
</evidence>
<keyword evidence="1" id="KW-1133">Transmembrane helix</keyword>
<dbReference type="SUPFAM" id="SSF56281">
    <property type="entry name" value="Metallo-hydrolase/oxidoreductase"/>
    <property type="match status" value="1"/>
</dbReference>
<proteinExistence type="predicted"/>
<dbReference type="Proteomes" id="UP000177383">
    <property type="component" value="Unassembled WGS sequence"/>
</dbReference>
<dbReference type="AlphaFoldDB" id="A0A1F5ZNB0"/>
<name>A0A1F5ZNB0_9BACT</name>
<accession>A0A1F5ZNB0</accession>
<dbReference type="Gene3D" id="3.60.15.10">
    <property type="entry name" value="Ribonuclease Z/Hydroxyacylglutathione hydrolase-like"/>
    <property type="match status" value="1"/>
</dbReference>
<dbReference type="InterPro" id="IPR035681">
    <property type="entry name" value="ComA-like_MBL"/>
</dbReference>
<dbReference type="PANTHER" id="PTHR30619:SF1">
    <property type="entry name" value="RECOMBINATION PROTEIN 2"/>
    <property type="match status" value="1"/>
</dbReference>
<keyword evidence="1" id="KW-0472">Membrane</keyword>
<reference evidence="2 3" key="1">
    <citation type="journal article" date="2016" name="Nat. Commun.">
        <title>Thousands of microbial genomes shed light on interconnected biogeochemical processes in an aquifer system.</title>
        <authorList>
            <person name="Anantharaman K."/>
            <person name="Brown C.T."/>
            <person name="Hug L.A."/>
            <person name="Sharon I."/>
            <person name="Castelle C.J."/>
            <person name="Probst A.J."/>
            <person name="Thomas B.C."/>
            <person name="Singh A."/>
            <person name="Wilkins M.J."/>
            <person name="Karaoz U."/>
            <person name="Brodie E.L."/>
            <person name="Williams K.H."/>
            <person name="Hubbard S.S."/>
            <person name="Banfield J.F."/>
        </authorList>
    </citation>
    <scope>NUCLEOTIDE SEQUENCE [LARGE SCALE GENOMIC DNA]</scope>
</reference>
<dbReference type="InterPro" id="IPR052159">
    <property type="entry name" value="Competence_DNA_uptake"/>
</dbReference>
<organism evidence="2 3">
    <name type="scientific">Candidatus Gottesmanbacteria bacterium RIFCSPHIGHO2_01_FULL_39_10</name>
    <dbReference type="NCBI Taxonomy" id="1798375"/>
    <lineage>
        <taxon>Bacteria</taxon>
        <taxon>Candidatus Gottesmaniibacteriota</taxon>
    </lineage>
</organism>
<keyword evidence="1" id="KW-0812">Transmembrane</keyword>
<dbReference type="CDD" id="cd07731">
    <property type="entry name" value="ComA-like_MBL-fold"/>
    <property type="match status" value="1"/>
</dbReference>
<evidence type="ECO:0000313" key="3">
    <source>
        <dbReference type="Proteomes" id="UP000177383"/>
    </source>
</evidence>
<sequence>MGSKKYFIGGAFIGFVLLFSFLFTLPDGKLHIYFCDVGQGDGAYIKYPDGEDMLIDGGPNNKVLGCLGRYMPFYDRTIDVVVLTHPQKDHMQGLISVIDRYNVKYFVIGVEGNNTEGYKRLLLGIKNKNIMVKNLYKGDTIGFGEAKMKVMWPTREWVAKNVPMEQCSNDTMTQCNNDTIAKSNNGAVLGLATDTELNDFSFYMHLSYGDFDALFTGDGDVRIQPLIESENVLPDVEVLKFPHHGSRTGMMVEFLDKIKPELSIISVGKNSYGHPTKEAIEILRNRDIKILRTDEEGDIEVVTDGKGWEVMN</sequence>
<dbReference type="InterPro" id="IPR036866">
    <property type="entry name" value="RibonucZ/Hydroxyglut_hydro"/>
</dbReference>
<dbReference type="STRING" id="1798375.A2773_05655"/>
<dbReference type="PANTHER" id="PTHR30619">
    <property type="entry name" value="DNA INTERNALIZATION/COMPETENCE PROTEIN COMEC/REC2"/>
    <property type="match status" value="1"/>
</dbReference>
<evidence type="ECO:0008006" key="4">
    <source>
        <dbReference type="Google" id="ProtNLM"/>
    </source>
</evidence>